<proteinExistence type="predicted"/>
<keyword evidence="3" id="KW-1185">Reference proteome</keyword>
<feature type="transmembrane region" description="Helical" evidence="1">
    <location>
        <begin position="20"/>
        <end position="38"/>
    </location>
</feature>
<keyword evidence="1" id="KW-0472">Membrane</keyword>
<dbReference type="Proteomes" id="UP000566711">
    <property type="component" value="Unassembled WGS sequence"/>
</dbReference>
<dbReference type="AlphaFoldDB" id="A0A7W2EG05"/>
<feature type="transmembrane region" description="Helical" evidence="1">
    <location>
        <begin position="45"/>
        <end position="64"/>
    </location>
</feature>
<sequence>MPALLHQIFLTDTHARLRYWSAIVLYLLILVLGSIPGARSDIGEVASGLVLHACAYAGLTFLLFTGGTGGAAMRAAKAVLTIALMGALDEYVQSFFPYRHAAVSDWLVDCTAAVVAASVMWLLWRRGKGPLAG</sequence>
<reference evidence="2 3" key="1">
    <citation type="submission" date="2020-07" db="EMBL/GenBank/DDBJ databases">
        <title>Novel species isolated from subtropical streams in China.</title>
        <authorList>
            <person name="Lu H."/>
        </authorList>
    </citation>
    <scope>NUCLEOTIDE SEQUENCE [LARGE SCALE GENOMIC DNA]</scope>
    <source>
        <strain evidence="2 3">FT3S</strain>
    </source>
</reference>
<dbReference type="EMBL" id="JACEZS010000005">
    <property type="protein sequence ID" value="MBA5605266.1"/>
    <property type="molecule type" value="Genomic_DNA"/>
</dbReference>
<feature type="transmembrane region" description="Helical" evidence="1">
    <location>
        <begin position="106"/>
        <end position="124"/>
    </location>
</feature>
<keyword evidence="1" id="KW-1133">Transmembrane helix</keyword>
<organism evidence="2 3">
    <name type="scientific">Rugamonas fusca</name>
    <dbReference type="NCBI Taxonomy" id="2758568"/>
    <lineage>
        <taxon>Bacteria</taxon>
        <taxon>Pseudomonadati</taxon>
        <taxon>Pseudomonadota</taxon>
        <taxon>Betaproteobacteria</taxon>
        <taxon>Burkholderiales</taxon>
        <taxon>Oxalobacteraceae</taxon>
        <taxon>Telluria group</taxon>
        <taxon>Rugamonas</taxon>
    </lineage>
</organism>
<protein>
    <submittedName>
        <fullName evidence="2">VanZ family protein</fullName>
    </submittedName>
</protein>
<dbReference type="RefSeq" id="WP_182216002.1">
    <property type="nucleotide sequence ID" value="NZ_JACEZS010000005.1"/>
</dbReference>
<evidence type="ECO:0000313" key="2">
    <source>
        <dbReference type="EMBL" id="MBA5605266.1"/>
    </source>
</evidence>
<accession>A0A7W2EG05</accession>
<name>A0A7W2EG05_9BURK</name>
<evidence type="ECO:0000313" key="3">
    <source>
        <dbReference type="Proteomes" id="UP000566711"/>
    </source>
</evidence>
<evidence type="ECO:0000256" key="1">
    <source>
        <dbReference type="SAM" id="Phobius"/>
    </source>
</evidence>
<dbReference type="NCBIfam" id="NF037970">
    <property type="entry name" value="vanZ_1"/>
    <property type="match status" value="1"/>
</dbReference>
<comment type="caution">
    <text evidence="2">The sequence shown here is derived from an EMBL/GenBank/DDBJ whole genome shotgun (WGS) entry which is preliminary data.</text>
</comment>
<gene>
    <name evidence="2" type="primary">vanZ</name>
    <name evidence="2" type="ORF">H3H36_07835</name>
</gene>
<keyword evidence="1" id="KW-0812">Transmembrane</keyword>